<dbReference type="EMBL" id="ACLL01000051">
    <property type="protein sequence ID" value="EEW53031.1"/>
    <property type="molecule type" value="Genomic_DNA"/>
</dbReference>
<dbReference type="SUPFAM" id="SSF56784">
    <property type="entry name" value="HAD-like"/>
    <property type="match status" value="1"/>
</dbReference>
<evidence type="ECO:0000313" key="1">
    <source>
        <dbReference type="EMBL" id="EEW53031.1"/>
    </source>
</evidence>
<gene>
    <name evidence="1" type="ORF">HMPREF0494_1754</name>
</gene>
<sequence length="45" mass="5000">MDQHLIALDLDGTTLNNQSALTQETIRTLRTLADEGHIVSTNQLH</sequence>
<dbReference type="eggNOG" id="ENOG50319ET">
    <property type="taxonomic scope" value="Bacteria"/>
</dbReference>
<dbReference type="AlphaFoldDB" id="C8P8W0"/>
<dbReference type="Pfam" id="PF08282">
    <property type="entry name" value="Hydrolase_3"/>
    <property type="match status" value="1"/>
</dbReference>
<evidence type="ECO:0000313" key="2">
    <source>
        <dbReference type="Proteomes" id="UP000003675"/>
    </source>
</evidence>
<dbReference type="Gene3D" id="3.40.50.1000">
    <property type="entry name" value="HAD superfamily/HAD-like"/>
    <property type="match status" value="1"/>
</dbReference>
<protein>
    <submittedName>
        <fullName evidence="1">Uncharacterized protein</fullName>
    </submittedName>
</protein>
<proteinExistence type="predicted"/>
<dbReference type="STRING" id="525309.HMPREF0494_1754"/>
<dbReference type="HOGENOM" id="CLU_3201133_0_0_9"/>
<dbReference type="Proteomes" id="UP000003675">
    <property type="component" value="Unassembled WGS sequence"/>
</dbReference>
<dbReference type="InterPro" id="IPR036412">
    <property type="entry name" value="HAD-like_sf"/>
</dbReference>
<reference evidence="1 2" key="1">
    <citation type="submission" date="2009-09" db="EMBL/GenBank/DDBJ databases">
        <authorList>
            <person name="Qin X."/>
            <person name="Bachman B."/>
            <person name="Battles P."/>
            <person name="Bell A."/>
            <person name="Bess C."/>
            <person name="Bickham C."/>
            <person name="Chaboub L."/>
            <person name="Chen D."/>
            <person name="Coyle M."/>
            <person name="Deiros D.R."/>
            <person name="Dinh H."/>
            <person name="Forbes L."/>
            <person name="Fowler G."/>
            <person name="Francisco L."/>
            <person name="Fu Q."/>
            <person name="Gubbala S."/>
            <person name="Hale W."/>
            <person name="Han Y."/>
            <person name="Hemphill L."/>
            <person name="Highlander S.K."/>
            <person name="Hirani K."/>
            <person name="Hogues M."/>
            <person name="Jackson L."/>
            <person name="Jakkamsetti A."/>
            <person name="Javaid M."/>
            <person name="Jiang H."/>
            <person name="Korchina V."/>
            <person name="Kovar C."/>
            <person name="Lara F."/>
            <person name="Lee S."/>
            <person name="Mata R."/>
            <person name="Mathew T."/>
            <person name="Moen C."/>
            <person name="Morales K."/>
            <person name="Munidasa M."/>
            <person name="Nazareth L."/>
            <person name="Ngo R."/>
            <person name="Nguyen L."/>
            <person name="Okwuonu G."/>
            <person name="Ongeri F."/>
            <person name="Patil S."/>
            <person name="Petrosino J."/>
            <person name="Pham C."/>
            <person name="Pham P."/>
            <person name="Pu L.-L."/>
            <person name="Puazo M."/>
            <person name="Raj R."/>
            <person name="Reid J."/>
            <person name="Rouhana J."/>
            <person name="Saada N."/>
            <person name="Shang Y."/>
            <person name="Simmons D."/>
            <person name="Thornton R."/>
            <person name="Warren J."/>
            <person name="Weissenberger G."/>
            <person name="Zhang J."/>
            <person name="Zhang L."/>
            <person name="Zhou C."/>
            <person name="Zhu D."/>
            <person name="Muzny D."/>
            <person name="Worley K."/>
            <person name="Gibbs R."/>
        </authorList>
    </citation>
    <scope>NUCLEOTIDE SEQUENCE [LARGE SCALE GENOMIC DNA]</scope>
    <source>
        <strain evidence="1 2">DSM 16041</strain>
    </source>
</reference>
<organism evidence="1 2">
    <name type="scientific">Limosilactobacillus antri DSM 16041</name>
    <dbReference type="NCBI Taxonomy" id="525309"/>
    <lineage>
        <taxon>Bacteria</taxon>
        <taxon>Bacillati</taxon>
        <taxon>Bacillota</taxon>
        <taxon>Bacilli</taxon>
        <taxon>Lactobacillales</taxon>
        <taxon>Lactobacillaceae</taxon>
        <taxon>Limosilactobacillus</taxon>
    </lineage>
</organism>
<name>C8P8W0_9LACO</name>
<accession>C8P8W0</accession>
<comment type="caution">
    <text evidence="1">The sequence shown here is derived from an EMBL/GenBank/DDBJ whole genome shotgun (WGS) entry which is preliminary data.</text>
</comment>
<dbReference type="InterPro" id="IPR023214">
    <property type="entry name" value="HAD_sf"/>
</dbReference>